<sequence length="172" mass="19054">MVKFYPSISEDSVWLATGKHVNFSPKGHPNRSFAVLHVNKVAYLDAMEPSCETTFHVYENCQITVIFCSFNASPKIVISCGKGQTVEKDDKGFEELRTNMSGDVEPGFGVLLIGQSNSDTAGGNKDLETGFTNHDMMGAWSSKVSEKDALLGWQKNCYFQSLDNLIGMRRAR</sequence>
<dbReference type="PANTHER" id="PTHR39336:SF1">
    <property type="entry name" value="PYRIDOXAMINE PHOSPHATE OXIDASE FAMILY PROTEIN (AFU_ORTHOLOGUE AFUA_6G11440)"/>
    <property type="match status" value="1"/>
</dbReference>
<proteinExistence type="predicted"/>
<reference evidence="1" key="1">
    <citation type="journal article" date="2020" name="Stud. Mycol.">
        <title>101 Dothideomycetes genomes: a test case for predicting lifestyles and emergence of pathogens.</title>
        <authorList>
            <person name="Haridas S."/>
            <person name="Albert R."/>
            <person name="Binder M."/>
            <person name="Bloem J."/>
            <person name="Labutti K."/>
            <person name="Salamov A."/>
            <person name="Andreopoulos B."/>
            <person name="Baker S."/>
            <person name="Barry K."/>
            <person name="Bills G."/>
            <person name="Bluhm B."/>
            <person name="Cannon C."/>
            <person name="Castanera R."/>
            <person name="Culley D."/>
            <person name="Daum C."/>
            <person name="Ezra D."/>
            <person name="Gonzalez J."/>
            <person name="Henrissat B."/>
            <person name="Kuo A."/>
            <person name="Liang C."/>
            <person name="Lipzen A."/>
            <person name="Lutzoni F."/>
            <person name="Magnuson J."/>
            <person name="Mondo S."/>
            <person name="Nolan M."/>
            <person name="Ohm R."/>
            <person name="Pangilinan J."/>
            <person name="Park H.-J."/>
            <person name="Ramirez L."/>
            <person name="Alfaro M."/>
            <person name="Sun H."/>
            <person name="Tritt A."/>
            <person name="Yoshinaga Y."/>
            <person name="Zwiers L.-H."/>
            <person name="Turgeon B."/>
            <person name="Goodwin S."/>
            <person name="Spatafora J."/>
            <person name="Crous P."/>
            <person name="Grigoriev I."/>
        </authorList>
    </citation>
    <scope>NUCLEOTIDE SEQUENCE</scope>
    <source>
        <strain evidence="1">CBS 279.74</strain>
    </source>
</reference>
<accession>A0A6G1K1B9</accession>
<organism evidence="1 2">
    <name type="scientific">Pleomassaria siparia CBS 279.74</name>
    <dbReference type="NCBI Taxonomy" id="1314801"/>
    <lineage>
        <taxon>Eukaryota</taxon>
        <taxon>Fungi</taxon>
        <taxon>Dikarya</taxon>
        <taxon>Ascomycota</taxon>
        <taxon>Pezizomycotina</taxon>
        <taxon>Dothideomycetes</taxon>
        <taxon>Pleosporomycetidae</taxon>
        <taxon>Pleosporales</taxon>
        <taxon>Pleomassariaceae</taxon>
        <taxon>Pleomassaria</taxon>
    </lineage>
</organism>
<keyword evidence="2" id="KW-1185">Reference proteome</keyword>
<evidence type="ECO:0008006" key="3">
    <source>
        <dbReference type="Google" id="ProtNLM"/>
    </source>
</evidence>
<dbReference type="OrthoDB" id="539398at2759"/>
<evidence type="ECO:0000313" key="1">
    <source>
        <dbReference type="EMBL" id="KAF2706530.1"/>
    </source>
</evidence>
<gene>
    <name evidence="1" type="ORF">K504DRAFT_504657</name>
</gene>
<protein>
    <recommendedName>
        <fullName evidence="3">Pyridoxamine 5'-phosphate oxidase putative domain-containing protein</fullName>
    </recommendedName>
</protein>
<dbReference type="PANTHER" id="PTHR39336">
    <property type="entry name" value="PYRIDOXAMINE PHOSPHATE OXIDASE FAMILY PROTEIN (AFU_ORTHOLOGUE AFUA_6G11440)"/>
    <property type="match status" value="1"/>
</dbReference>
<dbReference type="Proteomes" id="UP000799428">
    <property type="component" value="Unassembled WGS sequence"/>
</dbReference>
<name>A0A6G1K1B9_9PLEO</name>
<evidence type="ECO:0000313" key="2">
    <source>
        <dbReference type="Proteomes" id="UP000799428"/>
    </source>
</evidence>
<dbReference type="EMBL" id="MU005775">
    <property type="protein sequence ID" value="KAF2706530.1"/>
    <property type="molecule type" value="Genomic_DNA"/>
</dbReference>
<dbReference type="AlphaFoldDB" id="A0A6G1K1B9"/>